<keyword evidence="1" id="KW-0472">Membrane</keyword>
<evidence type="ECO:0008006" key="3">
    <source>
        <dbReference type="Google" id="ProtNLM"/>
    </source>
</evidence>
<organism evidence="2">
    <name type="scientific">marine sediment metagenome</name>
    <dbReference type="NCBI Taxonomy" id="412755"/>
    <lineage>
        <taxon>unclassified sequences</taxon>
        <taxon>metagenomes</taxon>
        <taxon>ecological metagenomes</taxon>
    </lineage>
</organism>
<protein>
    <recommendedName>
        <fullName evidence="3">DUF3108 domain-containing protein</fullName>
    </recommendedName>
</protein>
<keyword evidence="1" id="KW-1133">Transmembrane helix</keyword>
<dbReference type="AlphaFoldDB" id="X1BVU0"/>
<keyword evidence="1" id="KW-0812">Transmembrane</keyword>
<comment type="caution">
    <text evidence="2">The sequence shown here is derived from an EMBL/GenBank/DDBJ whole genome shotgun (WGS) entry which is preliminary data.</text>
</comment>
<feature type="non-terminal residue" evidence="2">
    <location>
        <position position="264"/>
    </location>
</feature>
<evidence type="ECO:0000256" key="1">
    <source>
        <dbReference type="SAM" id="Phobius"/>
    </source>
</evidence>
<evidence type="ECO:0000313" key="2">
    <source>
        <dbReference type="EMBL" id="GAG85257.1"/>
    </source>
</evidence>
<dbReference type="EMBL" id="BART01011449">
    <property type="protein sequence ID" value="GAG85257.1"/>
    <property type="molecule type" value="Genomic_DNA"/>
</dbReference>
<sequence>MKKLITITMNNNTSITHLLIFIFSFTLLILSFSIFAESRKAELRVGETLHYDITFGPFLKGKTVIRFYGKTIYDSTDLFYMTYDTKFFASIFKSHIDIYATEDFFPVRIETEIKRIGKLSKGLELFYRNKNMAIFSQIIEGKEEVDTILREHPIQDITTLPFYLMGINFDPGDTLQVSLPQGELKLARAKIEEIVIDEDFFNTYSTYLIKSEPKGFKVWLNRGKNRLPIKIHIEQSKIKMLLKKIEIDKSIKVKIKEEKSTDET</sequence>
<name>X1BVU0_9ZZZZ</name>
<gene>
    <name evidence="2" type="ORF">S01H4_24395</name>
</gene>
<feature type="transmembrane region" description="Helical" evidence="1">
    <location>
        <begin position="15"/>
        <end position="36"/>
    </location>
</feature>
<proteinExistence type="predicted"/>
<reference evidence="2" key="1">
    <citation type="journal article" date="2014" name="Front. Microbiol.">
        <title>High frequency of phylogenetically diverse reductive dehalogenase-homologous genes in deep subseafloor sedimentary metagenomes.</title>
        <authorList>
            <person name="Kawai M."/>
            <person name="Futagami T."/>
            <person name="Toyoda A."/>
            <person name="Takaki Y."/>
            <person name="Nishi S."/>
            <person name="Hori S."/>
            <person name="Arai W."/>
            <person name="Tsubouchi T."/>
            <person name="Morono Y."/>
            <person name="Uchiyama I."/>
            <person name="Ito T."/>
            <person name="Fujiyama A."/>
            <person name="Inagaki F."/>
            <person name="Takami H."/>
        </authorList>
    </citation>
    <scope>NUCLEOTIDE SEQUENCE</scope>
    <source>
        <strain evidence="2">Expedition CK06-06</strain>
    </source>
</reference>
<accession>X1BVU0</accession>